<evidence type="ECO:0000313" key="3">
    <source>
        <dbReference type="Proteomes" id="UP000010478"/>
    </source>
</evidence>
<dbReference type="RefSeq" id="WP_015211683.1">
    <property type="nucleotide sequence ID" value="NC_019763.1"/>
</dbReference>
<keyword evidence="2" id="KW-0614">Plasmid</keyword>
<organism evidence="2 3">
    <name type="scientific">Phormidium nigroviride PCC 7112</name>
    <dbReference type="NCBI Taxonomy" id="179408"/>
    <lineage>
        <taxon>Bacteria</taxon>
        <taxon>Bacillati</taxon>
        <taxon>Cyanobacteriota</taxon>
        <taxon>Cyanophyceae</taxon>
        <taxon>Oscillatoriophycideae</taxon>
        <taxon>Oscillatoriales</taxon>
        <taxon>Oscillatoriaceae</taxon>
        <taxon>Phormidium</taxon>
    </lineage>
</organism>
<accession>K9VTF7</accession>
<name>K9VTF7_9CYAN</name>
<evidence type="ECO:0000313" key="2">
    <source>
        <dbReference type="EMBL" id="AFZ10510.1"/>
    </source>
</evidence>
<gene>
    <name evidence="2" type="ORF">Osc7112_6350</name>
</gene>
<dbReference type="Proteomes" id="UP000010478">
    <property type="component" value="Plasmid pOSC7112.01"/>
</dbReference>
<dbReference type="HOGENOM" id="CLU_1979316_0_0_3"/>
<geneLocation type="plasmid" evidence="2 3">
    <name>pOSC7112.01</name>
</geneLocation>
<reference evidence="2 3" key="1">
    <citation type="submission" date="2012-05" db="EMBL/GenBank/DDBJ databases">
        <title>Finished plasmid 1 of genome of Oscillatoria sp. PCC 7112.</title>
        <authorList>
            <consortium name="US DOE Joint Genome Institute"/>
            <person name="Gugger M."/>
            <person name="Coursin T."/>
            <person name="Rippka R."/>
            <person name="Tandeau De Marsac N."/>
            <person name="Huntemann M."/>
            <person name="Wei C.-L."/>
            <person name="Han J."/>
            <person name="Detter J.C."/>
            <person name="Han C."/>
            <person name="Tapia R."/>
            <person name="Davenport K."/>
            <person name="Daligault H."/>
            <person name="Erkkila T."/>
            <person name="Gu W."/>
            <person name="Munk A.C.C."/>
            <person name="Teshima H."/>
            <person name="Xu Y."/>
            <person name="Chain P."/>
            <person name="Chen A."/>
            <person name="Krypides N."/>
            <person name="Mavromatis K."/>
            <person name="Markowitz V."/>
            <person name="Szeto E."/>
            <person name="Ivanova N."/>
            <person name="Mikhailova N."/>
            <person name="Ovchinnikova G."/>
            <person name="Pagani I."/>
            <person name="Pati A."/>
            <person name="Goodwin L."/>
            <person name="Peters L."/>
            <person name="Pitluck S."/>
            <person name="Woyke T."/>
            <person name="Kerfeld C."/>
        </authorList>
    </citation>
    <scope>NUCLEOTIDE SEQUENCE [LARGE SCALE GENOMIC DNA]</scope>
    <source>
        <strain evidence="2 3">PCC 7112</strain>
        <plasmid evidence="2 3">pOSC7112.01</plasmid>
    </source>
</reference>
<dbReference type="KEGG" id="oni:Osc7112_6350"/>
<keyword evidence="3" id="KW-1185">Reference proteome</keyword>
<proteinExistence type="predicted"/>
<dbReference type="OrthoDB" id="516528at2"/>
<sequence length="126" mass="14343">MKNSSYIDAQIALIPDCGDDALYRLASYLEIFDNLAPDTRFSPEQRQTIENFIIGWQAMPEDESEEMDFPECQYVAVGLDLERAIELSESWRRGEFLSHVGHEAADRVSDKLNQMTNQSQPIALGK</sequence>
<dbReference type="EMBL" id="CP003615">
    <property type="protein sequence ID" value="AFZ10510.1"/>
    <property type="molecule type" value="Genomic_DNA"/>
</dbReference>
<feature type="region of interest" description="Disordered" evidence="1">
    <location>
        <begin position="107"/>
        <end position="126"/>
    </location>
</feature>
<feature type="compositionally biased region" description="Polar residues" evidence="1">
    <location>
        <begin position="111"/>
        <end position="126"/>
    </location>
</feature>
<dbReference type="AlphaFoldDB" id="K9VTF7"/>
<protein>
    <submittedName>
        <fullName evidence="2">Uncharacterized protein</fullName>
    </submittedName>
</protein>
<evidence type="ECO:0000256" key="1">
    <source>
        <dbReference type="SAM" id="MobiDB-lite"/>
    </source>
</evidence>